<organism evidence="1 2">
    <name type="scientific">Phaeosphaeria nodorum (strain SN15 / ATCC MYA-4574 / FGSC 10173)</name>
    <name type="common">Glume blotch fungus</name>
    <name type="synonym">Parastagonospora nodorum</name>
    <dbReference type="NCBI Taxonomy" id="321614"/>
    <lineage>
        <taxon>Eukaryota</taxon>
        <taxon>Fungi</taxon>
        <taxon>Dikarya</taxon>
        <taxon>Ascomycota</taxon>
        <taxon>Pezizomycotina</taxon>
        <taxon>Dothideomycetes</taxon>
        <taxon>Pleosporomycetidae</taxon>
        <taxon>Pleosporales</taxon>
        <taxon>Pleosporineae</taxon>
        <taxon>Phaeosphaeriaceae</taxon>
        <taxon>Parastagonospora</taxon>
    </lineage>
</organism>
<dbReference type="Proteomes" id="UP000663193">
    <property type="component" value="Chromosome 4"/>
</dbReference>
<dbReference type="VEuPathDB" id="FungiDB:JI435_405700"/>
<name>A0A7U2EWD3_PHANO</name>
<gene>
    <name evidence="1" type="ORF">JI435_405700</name>
</gene>
<proteinExistence type="predicted"/>
<accession>A0A7U2EWD3</accession>
<evidence type="ECO:0000313" key="2">
    <source>
        <dbReference type="Proteomes" id="UP000663193"/>
    </source>
</evidence>
<dbReference type="AlphaFoldDB" id="A0A7U2EWD3"/>
<reference evidence="2" key="1">
    <citation type="journal article" date="2021" name="BMC Genomics">
        <title>Chromosome-level genome assembly and manually-curated proteome of model necrotroph Parastagonospora nodorum Sn15 reveals a genome-wide trove of candidate effector homologs, and redundancy of virulence-related functions within an accessory chromosome.</title>
        <authorList>
            <person name="Bertazzoni S."/>
            <person name="Jones D.A.B."/>
            <person name="Phan H.T."/>
            <person name="Tan K.-C."/>
            <person name="Hane J.K."/>
        </authorList>
    </citation>
    <scope>NUCLEOTIDE SEQUENCE [LARGE SCALE GENOMIC DNA]</scope>
    <source>
        <strain evidence="2">SN15 / ATCC MYA-4574 / FGSC 10173)</strain>
    </source>
</reference>
<keyword evidence="2" id="KW-1185">Reference proteome</keyword>
<protein>
    <submittedName>
        <fullName evidence="1">Uncharacterized protein</fullName>
    </submittedName>
</protein>
<evidence type="ECO:0000313" key="1">
    <source>
        <dbReference type="EMBL" id="QRC94346.1"/>
    </source>
</evidence>
<dbReference type="EMBL" id="CP069026">
    <property type="protein sequence ID" value="QRC94346.1"/>
    <property type="molecule type" value="Genomic_DNA"/>
</dbReference>
<sequence>MCFIGVSDYQTRCKHAATRYRRDSDPTCARIRLCARIFCQTTRAFRPYGEVLSIINIQNYFILLVGMFRPSDYELDSWNFRCARARHIYRCGERLQRINELSHVSLREISKDV</sequence>